<name>A0A3G9II16_9ACTN</name>
<dbReference type="InterPro" id="IPR054058">
    <property type="entry name" value="HTH_67"/>
</dbReference>
<dbReference type="Gene3D" id="1.10.10.10">
    <property type="entry name" value="Winged helix-like DNA-binding domain superfamily/Winged helix DNA-binding domain"/>
    <property type="match status" value="1"/>
</dbReference>
<reference evidence="1 2" key="1">
    <citation type="submission" date="2018-11" db="EMBL/GenBank/DDBJ databases">
        <title>Complete genome sequence of Nocardioides baekrokdamisoli strain KCTC 39748.</title>
        <authorList>
            <person name="Kang S.W."/>
            <person name="Lee K.C."/>
            <person name="Kim K.K."/>
            <person name="Kim J.S."/>
            <person name="Kim D.S."/>
            <person name="Ko S.H."/>
            <person name="Yang S.H."/>
            <person name="Shin Y.K."/>
            <person name="Lee J.S."/>
        </authorList>
    </citation>
    <scope>NUCLEOTIDE SEQUENCE [LARGE SCALE GENOMIC DNA]</scope>
    <source>
        <strain evidence="1 2">KCTC 39748</strain>
    </source>
</reference>
<dbReference type="Proteomes" id="UP000271573">
    <property type="component" value="Chromosome"/>
</dbReference>
<dbReference type="KEGG" id="nbe:Back2_29040"/>
<keyword evidence="2" id="KW-1185">Reference proteome</keyword>
<proteinExistence type="predicted"/>
<gene>
    <name evidence="1" type="ORF">Back2_29040</name>
</gene>
<organism evidence="1 2">
    <name type="scientific">Nocardioides baekrokdamisoli</name>
    <dbReference type="NCBI Taxonomy" id="1804624"/>
    <lineage>
        <taxon>Bacteria</taxon>
        <taxon>Bacillati</taxon>
        <taxon>Actinomycetota</taxon>
        <taxon>Actinomycetes</taxon>
        <taxon>Propionibacteriales</taxon>
        <taxon>Nocardioidaceae</taxon>
        <taxon>Nocardioides</taxon>
    </lineage>
</organism>
<evidence type="ECO:0000313" key="1">
    <source>
        <dbReference type="EMBL" id="BBH18617.1"/>
    </source>
</evidence>
<dbReference type="AlphaFoldDB" id="A0A3G9II16"/>
<accession>A0A3G9II16</accession>
<dbReference type="RefSeq" id="WP_125569895.1">
    <property type="nucleotide sequence ID" value="NZ_AP019307.1"/>
</dbReference>
<dbReference type="Pfam" id="PF21863">
    <property type="entry name" value="HTH_67"/>
    <property type="match status" value="1"/>
</dbReference>
<dbReference type="InterPro" id="IPR036388">
    <property type="entry name" value="WH-like_DNA-bd_sf"/>
</dbReference>
<protein>
    <recommendedName>
        <fullName evidence="3">SalK</fullName>
    </recommendedName>
</protein>
<dbReference type="OrthoDB" id="157052at2"/>
<dbReference type="EMBL" id="AP019307">
    <property type="protein sequence ID" value="BBH18617.1"/>
    <property type="molecule type" value="Genomic_DNA"/>
</dbReference>
<sequence>MTRPTARQLWQVLEPIHAVVYFSAEPLAALVDAGYRGFWMGYFAQRSAPFGLATPELVDATFFNFTSERVHRALPSAWEYAPPAAALAARVEGSVRALERIAAPGTLATAAEVADLALAAAVSAPLSGLPLYAANRSLPIPDQPLARLWHACTLLREHRGDGHVAALVGAGIAGRESHVLHALEAGMPPELYRGSRDFTPEEWASCVAALESRGLIESGRLTPRGAAVKADVESLTDALAEKAYASLNDDELRTLYEGLRPLAQAIAASGDLPMKTPIGLDLNEI</sequence>
<dbReference type="NCBIfam" id="NF047719">
    <property type="entry name" value="SCO6745_fam_HTH"/>
    <property type="match status" value="1"/>
</dbReference>
<evidence type="ECO:0008006" key="3">
    <source>
        <dbReference type="Google" id="ProtNLM"/>
    </source>
</evidence>
<evidence type="ECO:0000313" key="2">
    <source>
        <dbReference type="Proteomes" id="UP000271573"/>
    </source>
</evidence>